<sequence>MENERRGRNLIRHTYKSGVRGPVTPARSPTATESSNKSPSAGLSPTDKTDVPTVTFEEIIPTRPIDIRKPEDLQDIPLLASKQDLDAIKSGKGDDYEVVLVESKTLLPRDVDEAITSTFLPGSDVTGTNELANILIASGGIVAAPGVPKPNAVVGIGMAKSGDIIKSLNEGDYSGAIVDASPITGLATDKQSGALDRLVKTFGLVGSLVSADFPGAGANIMTPSPSADERKPSEHMGVIGSELAGYGEAVGSGLVTGLSNLDKVGEGIQVLGGIFSAASKFDNMSEYVRSLPGIRKIEEDRYYTVYFYPRKGITYIEWKPTEDVRNILSKSKFKNVLREWTEDFIAAAGVRVPAWSRRVKYITSKYGPESANVKHYGYSRGGGLATHLGGTGYGTGYFSSYAPTHTSRSKLSGDVMHDLIINPMSYMLMLRKRMI</sequence>
<reference evidence="2" key="1">
    <citation type="submission" date="2017-04" db="EMBL/GenBank/DDBJ databases">
        <title>Unveiling RNA virosphere associated with marine microorganisms.</title>
        <authorList>
            <person name="Urayama S."/>
            <person name="Takaki Y."/>
            <person name="Nishi S."/>
            <person name="Yoshida Y."/>
            <person name="Deguchi S."/>
            <person name="Takai K."/>
            <person name="Nunoura T."/>
        </authorList>
    </citation>
    <scope>NUCLEOTIDE SEQUENCE</scope>
</reference>
<evidence type="ECO:0000256" key="1">
    <source>
        <dbReference type="SAM" id="MobiDB-lite"/>
    </source>
</evidence>
<evidence type="ECO:0000313" key="2">
    <source>
        <dbReference type="EMBL" id="GBH21913.1"/>
    </source>
</evidence>
<dbReference type="AlphaFoldDB" id="A0A2V0R9D9"/>
<comment type="caution">
    <text evidence="2">The sequence shown here is derived from an EMBL/GenBank/DDBJ whole genome shotgun (WGS) entry which is preliminary data.</text>
</comment>
<accession>A0A2V0R9D9</accession>
<dbReference type="EMBL" id="BDQA01000442">
    <property type="protein sequence ID" value="GBH21913.1"/>
    <property type="molecule type" value="Genomic_RNA"/>
</dbReference>
<proteinExistence type="predicted"/>
<name>A0A2V0R9D9_9ZZZZ</name>
<organism evidence="2">
    <name type="scientific">viral metagenome</name>
    <dbReference type="NCBI Taxonomy" id="1070528"/>
    <lineage>
        <taxon>unclassified sequences</taxon>
        <taxon>metagenomes</taxon>
        <taxon>organismal metagenomes</taxon>
    </lineage>
</organism>
<protein>
    <submittedName>
        <fullName evidence="2">Uncharacterized protein</fullName>
    </submittedName>
</protein>
<feature type="compositionally biased region" description="Polar residues" evidence="1">
    <location>
        <begin position="27"/>
        <end position="43"/>
    </location>
</feature>
<feature type="region of interest" description="Disordered" evidence="1">
    <location>
        <begin position="1"/>
        <end position="51"/>
    </location>
</feature>